<dbReference type="InterPro" id="IPR029058">
    <property type="entry name" value="AB_hydrolase_fold"/>
</dbReference>
<comment type="caution">
    <text evidence="2">The sequence shown here is derived from an EMBL/GenBank/DDBJ whole genome shotgun (WGS) entry which is preliminary data.</text>
</comment>
<sequence length="409" mass="45842">MAEPSITKRLVYHVGGYDPTEPRAVHQRFARELSRFRTTWSVTATLSEPVVQDDTASWQVATWGPNWRVETEYRLLRWDDVIKQAEHRPMWRRIPLALLAFADFVASGALWGYFRFNWRYAGFFLYPFVLFAMLAALAFVTGRLAGDAAGSVLVGWGVGLAAFALLMVWPARQFYLPLLFDDWIFSRGYIRGHEKLLEARLDRVARDLVTSARDSDVDEILVIGHSLGAVLAVDLVDRALPLDPALGKGRARLALASVGSSLLKIGLHGGATRFRAAVGRVASASQVFWAEYQALTDVMNFYKTNPVTAMGLAVPGRPVVRVARIRRMVLPARYRRMRRNFFKVHCQFVAGNDQRASYDYFMLLCGPLSVERQVSYADGAVSAINDDGALRESADVEPLVFEGTVEMSR</sequence>
<feature type="transmembrane region" description="Helical" evidence="1">
    <location>
        <begin position="120"/>
        <end position="140"/>
    </location>
</feature>
<organism evidence="2 3">
    <name type="scientific">Microvirga terricola</name>
    <dbReference type="NCBI Taxonomy" id="2719797"/>
    <lineage>
        <taxon>Bacteria</taxon>
        <taxon>Pseudomonadati</taxon>
        <taxon>Pseudomonadota</taxon>
        <taxon>Alphaproteobacteria</taxon>
        <taxon>Hyphomicrobiales</taxon>
        <taxon>Methylobacteriaceae</taxon>
        <taxon>Microvirga</taxon>
    </lineage>
</organism>
<proteinExistence type="predicted"/>
<dbReference type="SUPFAM" id="SSF53474">
    <property type="entry name" value="alpha/beta-Hydrolases"/>
    <property type="match status" value="1"/>
</dbReference>
<keyword evidence="1" id="KW-0472">Membrane</keyword>
<evidence type="ECO:0000313" key="2">
    <source>
        <dbReference type="EMBL" id="NIX77101.1"/>
    </source>
</evidence>
<evidence type="ECO:0000256" key="1">
    <source>
        <dbReference type="SAM" id="Phobius"/>
    </source>
</evidence>
<evidence type="ECO:0008006" key="4">
    <source>
        <dbReference type="Google" id="ProtNLM"/>
    </source>
</evidence>
<keyword evidence="1" id="KW-0812">Transmembrane</keyword>
<keyword evidence="1" id="KW-1133">Transmembrane helix</keyword>
<keyword evidence="3" id="KW-1185">Reference proteome</keyword>
<feature type="transmembrane region" description="Helical" evidence="1">
    <location>
        <begin position="96"/>
        <end position="114"/>
    </location>
</feature>
<accession>A0ABX0VFG5</accession>
<name>A0ABX0VFG5_9HYPH</name>
<feature type="transmembrane region" description="Helical" evidence="1">
    <location>
        <begin position="152"/>
        <end position="171"/>
    </location>
</feature>
<evidence type="ECO:0000313" key="3">
    <source>
        <dbReference type="Proteomes" id="UP000707352"/>
    </source>
</evidence>
<reference evidence="2 3" key="1">
    <citation type="submission" date="2020-03" db="EMBL/GenBank/DDBJ databases">
        <title>The genome sequence of Microvirga sp. c23x22.</title>
        <authorList>
            <person name="Zhang X."/>
        </authorList>
    </citation>
    <scope>NUCLEOTIDE SEQUENCE [LARGE SCALE GENOMIC DNA]</scope>
    <source>
        <strain evidence="3">c23x22</strain>
    </source>
</reference>
<protein>
    <recommendedName>
        <fullName evidence="4">Alpha/beta hydrolase</fullName>
    </recommendedName>
</protein>
<dbReference type="RefSeq" id="WP_167672988.1">
    <property type="nucleotide sequence ID" value="NZ_JAATJS010000003.1"/>
</dbReference>
<gene>
    <name evidence="2" type="ORF">HB375_10805</name>
</gene>
<dbReference type="Proteomes" id="UP000707352">
    <property type="component" value="Unassembled WGS sequence"/>
</dbReference>
<dbReference type="EMBL" id="JAATJS010000003">
    <property type="protein sequence ID" value="NIX77101.1"/>
    <property type="molecule type" value="Genomic_DNA"/>
</dbReference>